<sequence>MGTFLKNPFVAFRLSFVHDFLYKTPIKTPEKRLWEKIHVVFSKLRKTEVSFNEFSLEKRSPKTPEKRLTEEHGTFSKLIEVFRLKFPLHDFSL</sequence>
<keyword evidence="2" id="KW-1185">Reference proteome</keyword>
<evidence type="ECO:0000313" key="2">
    <source>
        <dbReference type="Proteomes" id="UP000499080"/>
    </source>
</evidence>
<proteinExistence type="predicted"/>
<dbReference type="AlphaFoldDB" id="A0A4Y2PLK5"/>
<gene>
    <name evidence="1" type="ORF">AVEN_260519_1</name>
</gene>
<name>A0A4Y2PLK5_ARAVE</name>
<protein>
    <submittedName>
        <fullName evidence="1">Uncharacterized protein</fullName>
    </submittedName>
</protein>
<organism evidence="1 2">
    <name type="scientific">Araneus ventricosus</name>
    <name type="common">Orbweaver spider</name>
    <name type="synonym">Epeira ventricosa</name>
    <dbReference type="NCBI Taxonomy" id="182803"/>
    <lineage>
        <taxon>Eukaryota</taxon>
        <taxon>Metazoa</taxon>
        <taxon>Ecdysozoa</taxon>
        <taxon>Arthropoda</taxon>
        <taxon>Chelicerata</taxon>
        <taxon>Arachnida</taxon>
        <taxon>Araneae</taxon>
        <taxon>Araneomorphae</taxon>
        <taxon>Entelegynae</taxon>
        <taxon>Araneoidea</taxon>
        <taxon>Araneidae</taxon>
        <taxon>Araneus</taxon>
    </lineage>
</organism>
<reference evidence="1 2" key="1">
    <citation type="journal article" date="2019" name="Sci. Rep.">
        <title>Orb-weaving spider Araneus ventricosus genome elucidates the spidroin gene catalogue.</title>
        <authorList>
            <person name="Kono N."/>
            <person name="Nakamura H."/>
            <person name="Ohtoshi R."/>
            <person name="Moran D.A.P."/>
            <person name="Shinohara A."/>
            <person name="Yoshida Y."/>
            <person name="Fujiwara M."/>
            <person name="Mori M."/>
            <person name="Tomita M."/>
            <person name="Arakawa K."/>
        </authorList>
    </citation>
    <scope>NUCLEOTIDE SEQUENCE [LARGE SCALE GENOMIC DNA]</scope>
</reference>
<evidence type="ECO:0000313" key="1">
    <source>
        <dbReference type="EMBL" id="GBN52174.1"/>
    </source>
</evidence>
<accession>A0A4Y2PLK5</accession>
<dbReference type="EMBL" id="BGPR01011618">
    <property type="protein sequence ID" value="GBN52174.1"/>
    <property type="molecule type" value="Genomic_DNA"/>
</dbReference>
<dbReference type="Proteomes" id="UP000499080">
    <property type="component" value="Unassembled WGS sequence"/>
</dbReference>
<comment type="caution">
    <text evidence="1">The sequence shown here is derived from an EMBL/GenBank/DDBJ whole genome shotgun (WGS) entry which is preliminary data.</text>
</comment>